<evidence type="ECO:0000313" key="1">
    <source>
        <dbReference type="EMBL" id="SVD00903.1"/>
    </source>
</evidence>
<dbReference type="EMBL" id="UINC01124032">
    <property type="protein sequence ID" value="SVD00903.1"/>
    <property type="molecule type" value="Genomic_DNA"/>
</dbReference>
<name>A0A382RT90_9ZZZZ</name>
<sequence>MSAKTFKIYCDGGFSEGNLYGISVYEFDYSEKDKILNKLTSADFVNTEVIEKLPLKPLRDYYGFKNPNKVKITLDEKPVKFKIEKIEKDFSTELEKDGILVQEFPLSGTICFEANSEKDITFLEQEMKYFP</sequence>
<accession>A0A382RT90</accession>
<feature type="non-terminal residue" evidence="1">
    <location>
        <position position="131"/>
    </location>
</feature>
<reference evidence="1" key="1">
    <citation type="submission" date="2018-05" db="EMBL/GenBank/DDBJ databases">
        <authorList>
            <person name="Lanie J.A."/>
            <person name="Ng W.-L."/>
            <person name="Kazmierczak K.M."/>
            <person name="Andrzejewski T.M."/>
            <person name="Davidsen T.M."/>
            <person name="Wayne K.J."/>
            <person name="Tettelin H."/>
            <person name="Glass J.I."/>
            <person name="Rusch D."/>
            <person name="Podicherti R."/>
            <person name="Tsui H.-C.T."/>
            <person name="Winkler M.E."/>
        </authorList>
    </citation>
    <scope>NUCLEOTIDE SEQUENCE</scope>
</reference>
<proteinExistence type="predicted"/>
<gene>
    <name evidence="1" type="ORF">METZ01_LOCUS353757</name>
</gene>
<protein>
    <submittedName>
        <fullName evidence="1">Uncharacterized protein</fullName>
    </submittedName>
</protein>
<dbReference type="AlphaFoldDB" id="A0A382RT90"/>
<organism evidence="1">
    <name type="scientific">marine metagenome</name>
    <dbReference type="NCBI Taxonomy" id="408172"/>
    <lineage>
        <taxon>unclassified sequences</taxon>
        <taxon>metagenomes</taxon>
        <taxon>ecological metagenomes</taxon>
    </lineage>
</organism>